<organism evidence="1 2">
    <name type="scientific">Flavobacterium erciyesense</name>
    <dbReference type="NCBI Taxonomy" id="2825842"/>
    <lineage>
        <taxon>Bacteria</taxon>
        <taxon>Pseudomonadati</taxon>
        <taxon>Bacteroidota</taxon>
        <taxon>Flavobacteriia</taxon>
        <taxon>Flavobacteriales</taxon>
        <taxon>Flavobacteriaceae</taxon>
        <taxon>Flavobacterium</taxon>
    </lineage>
</organism>
<proteinExistence type="predicted"/>
<dbReference type="SUPFAM" id="SSF52540">
    <property type="entry name" value="P-loop containing nucleoside triphosphate hydrolases"/>
    <property type="match status" value="1"/>
</dbReference>
<reference evidence="1 2" key="1">
    <citation type="submission" date="2021-04" db="EMBL/GenBank/DDBJ databases">
        <title>Description of novel Flavobacterium sp. F-328.</title>
        <authorList>
            <person name="Saticioglu I.B."/>
        </authorList>
    </citation>
    <scope>NUCLEOTIDE SEQUENCE [LARGE SCALE GENOMIC DNA]</scope>
    <source>
        <strain evidence="1 2">F-328</strain>
    </source>
</reference>
<dbReference type="EMBL" id="JAGPXB010000005">
    <property type="protein sequence ID" value="MBQ0908595.1"/>
    <property type="molecule type" value="Genomic_DNA"/>
</dbReference>
<evidence type="ECO:0000313" key="1">
    <source>
        <dbReference type="EMBL" id="MBQ0908595.1"/>
    </source>
</evidence>
<name>A0ABS5D3K4_9FLAO</name>
<dbReference type="RefSeq" id="WP_210789225.1">
    <property type="nucleotide sequence ID" value="NZ_JAGPXB010000005.1"/>
</dbReference>
<keyword evidence="2" id="KW-1185">Reference proteome</keyword>
<dbReference type="Gene3D" id="3.40.50.300">
    <property type="entry name" value="P-loop containing nucleotide triphosphate hydrolases"/>
    <property type="match status" value="1"/>
</dbReference>
<dbReference type="Proteomes" id="UP000679008">
    <property type="component" value="Unassembled WGS sequence"/>
</dbReference>
<dbReference type="Pfam" id="PF13481">
    <property type="entry name" value="AAA_25"/>
    <property type="match status" value="1"/>
</dbReference>
<sequence>METTFPISGLNSLGHAIDEEMKLHHNIDLQKLLLIAQSLKIDVNEYLQAPQIAWQITNLKTEGCSTLGTLGNFSLIIGKAKSRKSFFINIAVSTAVSNDIILNRFKSELPQKQNEVLYFDTEQGKYHVQLALKRICKQININEPKNLHVYHLRSKSPMERLQIIEALIYNNPKVGFVIIDGIKDLVTSINDESEASMIASKLLKWTEERNIHIVTVLHQNKSDNNARGHIGTELINKAETVLSITKCESDNNVSIVEPQQCRNIDPEVFAFEIVDGLPAIVENLELRTETIKNRYDVTKLESIKKYQILTEVFTHNKSYSYKELETQIKIASKNQLKKELGVNAVVKLITDCKNNLWLLQEKPKGHYTLGEYKKS</sequence>
<accession>A0ABS5D3K4</accession>
<comment type="caution">
    <text evidence="1">The sequence shown here is derived from an EMBL/GenBank/DDBJ whole genome shotgun (WGS) entry which is preliminary data.</text>
</comment>
<gene>
    <name evidence="1" type="ORF">KBJ98_07770</name>
</gene>
<protein>
    <submittedName>
        <fullName evidence="1">AAA family ATPase</fullName>
    </submittedName>
</protein>
<evidence type="ECO:0000313" key="2">
    <source>
        <dbReference type="Proteomes" id="UP000679008"/>
    </source>
</evidence>
<dbReference type="InterPro" id="IPR027417">
    <property type="entry name" value="P-loop_NTPase"/>
</dbReference>